<dbReference type="FunFam" id="3.30.300.30:FF:000008">
    <property type="entry name" value="2,3-dihydroxybenzoate-AMP ligase"/>
    <property type="match status" value="1"/>
</dbReference>
<dbReference type="PROSITE" id="PS00455">
    <property type="entry name" value="AMP_BINDING"/>
    <property type="match status" value="1"/>
</dbReference>
<comment type="similarity">
    <text evidence="1">Belongs to the ATP-dependent AMP-binding enzyme family.</text>
</comment>
<evidence type="ECO:0000313" key="5">
    <source>
        <dbReference type="EMBL" id="PJJ58120.1"/>
    </source>
</evidence>
<dbReference type="Proteomes" id="UP000230842">
    <property type="component" value="Unassembled WGS sequence"/>
</dbReference>
<dbReference type="OrthoDB" id="9803968at2"/>
<keyword evidence="2" id="KW-0436">Ligase</keyword>
<dbReference type="PANTHER" id="PTHR43767">
    <property type="entry name" value="LONG-CHAIN-FATTY-ACID--COA LIGASE"/>
    <property type="match status" value="1"/>
</dbReference>
<dbReference type="InterPro" id="IPR000873">
    <property type="entry name" value="AMP-dep_synth/lig_dom"/>
</dbReference>
<dbReference type="GO" id="GO:0016877">
    <property type="term" value="F:ligase activity, forming carbon-sulfur bonds"/>
    <property type="evidence" value="ECO:0007669"/>
    <property type="project" value="UniProtKB-ARBA"/>
</dbReference>
<gene>
    <name evidence="5" type="ORF">CLV56_2365</name>
</gene>
<proteinExistence type="inferred from homology"/>
<evidence type="ECO:0000259" key="3">
    <source>
        <dbReference type="Pfam" id="PF00501"/>
    </source>
</evidence>
<dbReference type="InterPro" id="IPR020845">
    <property type="entry name" value="AMP-binding_CS"/>
</dbReference>
<dbReference type="NCBIfam" id="NF004837">
    <property type="entry name" value="PRK06187.1"/>
    <property type="match status" value="1"/>
</dbReference>
<reference evidence="5 6" key="1">
    <citation type="submission" date="2017-11" db="EMBL/GenBank/DDBJ databases">
        <title>Genomic Encyclopedia of Archaeal and Bacterial Type Strains, Phase II (KMG-II): From Individual Species to Whole Genera.</title>
        <authorList>
            <person name="Goeker M."/>
        </authorList>
    </citation>
    <scope>NUCLEOTIDE SEQUENCE [LARGE SCALE GENOMIC DNA]</scope>
    <source>
        <strain evidence="5 6">DSM 27763</strain>
    </source>
</reference>
<evidence type="ECO:0000256" key="2">
    <source>
        <dbReference type="ARBA" id="ARBA00022598"/>
    </source>
</evidence>
<evidence type="ECO:0000256" key="1">
    <source>
        <dbReference type="ARBA" id="ARBA00006432"/>
    </source>
</evidence>
<dbReference type="InterPro" id="IPR050237">
    <property type="entry name" value="ATP-dep_AMP-bd_enzyme"/>
</dbReference>
<evidence type="ECO:0000313" key="6">
    <source>
        <dbReference type="Proteomes" id="UP000230842"/>
    </source>
</evidence>
<dbReference type="Pfam" id="PF13193">
    <property type="entry name" value="AMP-binding_C"/>
    <property type="match status" value="1"/>
</dbReference>
<protein>
    <submittedName>
        <fullName evidence="5">Fatty-acyl-CoA synthase</fullName>
    </submittedName>
</protein>
<comment type="caution">
    <text evidence="5">The sequence shown here is derived from an EMBL/GenBank/DDBJ whole genome shotgun (WGS) entry which is preliminary data.</text>
</comment>
<dbReference type="Gene3D" id="3.30.300.30">
    <property type="match status" value="1"/>
</dbReference>
<accession>A0A0B2BV90</accession>
<dbReference type="RefSeq" id="WP_039339905.1">
    <property type="nucleotide sequence ID" value="NZ_PGEZ01000001.1"/>
</dbReference>
<keyword evidence="6" id="KW-1185">Reference proteome</keyword>
<name>A0A0B2BV90_9ACTN</name>
<dbReference type="Pfam" id="PF00501">
    <property type="entry name" value="AMP-binding"/>
    <property type="match status" value="1"/>
</dbReference>
<feature type="domain" description="AMP-dependent synthetase/ligase" evidence="3">
    <location>
        <begin position="30"/>
        <end position="401"/>
    </location>
</feature>
<dbReference type="SUPFAM" id="SSF56801">
    <property type="entry name" value="Acetyl-CoA synthetase-like"/>
    <property type="match status" value="1"/>
</dbReference>
<dbReference type="InterPro" id="IPR025110">
    <property type="entry name" value="AMP-bd_C"/>
</dbReference>
<feature type="domain" description="AMP-binding enzyme C-terminal" evidence="4">
    <location>
        <begin position="450"/>
        <end position="524"/>
    </location>
</feature>
<evidence type="ECO:0000259" key="4">
    <source>
        <dbReference type="Pfam" id="PF13193"/>
    </source>
</evidence>
<dbReference type="CDD" id="cd12119">
    <property type="entry name" value="ttLC_FACS_AlkK_like"/>
    <property type="match status" value="1"/>
</dbReference>
<dbReference type="AlphaFoldDB" id="A0A0B2BV90"/>
<dbReference type="InterPro" id="IPR045851">
    <property type="entry name" value="AMP-bd_C_sf"/>
</dbReference>
<organism evidence="5 6">
    <name type="scientific">Mumia flava</name>
    <dbReference type="NCBI Taxonomy" id="1348852"/>
    <lineage>
        <taxon>Bacteria</taxon>
        <taxon>Bacillati</taxon>
        <taxon>Actinomycetota</taxon>
        <taxon>Actinomycetes</taxon>
        <taxon>Propionibacteriales</taxon>
        <taxon>Nocardioidaceae</taxon>
        <taxon>Mumia</taxon>
    </lineage>
</organism>
<dbReference type="EMBL" id="PGEZ01000001">
    <property type="protein sequence ID" value="PJJ58120.1"/>
    <property type="molecule type" value="Genomic_DNA"/>
</dbReference>
<sequence length="544" mass="59129">MRSTMQDVPLSLGRVREYGTTVHADSEVVTATVDGTRTASYAEVGRRATRLANALRSLGVTGDERVGTFMWNNQEHLEAYLAVPSMGAVLHTINIRLFPEQVTYVVNHAEDRVVIVDASLVVPFAAILPTFETVTHVLVAGPETAQTDLAPLEASGVTVLRYEDVLEDADETFDWPAVDERDAAAMCYTSGTTGNPKGVVYSHRSAYLHSMAVAMGDNAGLGPASRVLPVVPMFHANAWGLPYAAMLVGARLVMPDRWLQAEPLVRLIEQTRPTHAGGVPTIFNDLLSYVDEHPCDLSSLEIVLCGGSAVPLSLQRALWERHGVRIQQAWGMTETSPVATSGKPPAGLDDEEAWPYRATQGRALGGVEARIVGDDGAPLPHDGESVGELEVRGPWITGSYYRDADPEKFHDGWLRTGDVGRIDPLGFITLTDRAKDVIKSGGEWISSVDLENALMAHPDVLEAAVVGIPDERWQERPLATVVLREGAEVDAATLRAFLSDTVAKWQLPDAWAFIEAVPRTSVGKFDKKVLRRQYADGQLEVRGS</sequence>
<dbReference type="PANTHER" id="PTHR43767:SF11">
    <property type="entry name" value="MEDIUM-CHAIN-FATTY-ACID--COA LIGASE"/>
    <property type="match status" value="1"/>
</dbReference>
<dbReference type="Gene3D" id="3.40.50.12780">
    <property type="entry name" value="N-terminal domain of ligase-like"/>
    <property type="match status" value="1"/>
</dbReference>
<dbReference type="InterPro" id="IPR042099">
    <property type="entry name" value="ANL_N_sf"/>
</dbReference>